<dbReference type="Proteomes" id="UP000216339">
    <property type="component" value="Unassembled WGS sequence"/>
</dbReference>
<dbReference type="PANTHER" id="PTHR38664">
    <property type="entry name" value="SLR0058 PROTEIN"/>
    <property type="match status" value="1"/>
</dbReference>
<protein>
    <submittedName>
        <fullName evidence="1">Uncharacterized protein</fullName>
    </submittedName>
</protein>
<dbReference type="RefSeq" id="WP_095510943.1">
    <property type="nucleotide sequence ID" value="NZ_MQWD01000001.1"/>
</dbReference>
<dbReference type="AlphaFoldDB" id="A0A271J1Z3"/>
<dbReference type="OrthoDB" id="1524633at2"/>
<dbReference type="PANTHER" id="PTHR38664:SF1">
    <property type="entry name" value="SLR0058 PROTEIN"/>
    <property type="match status" value="1"/>
</dbReference>
<gene>
    <name evidence="1" type="ORF">BSZ37_12955</name>
</gene>
<dbReference type="InterPro" id="IPR008769">
    <property type="entry name" value="PhaF_PhaI"/>
</dbReference>
<keyword evidence="2" id="KW-1185">Reference proteome</keyword>
<name>A0A271J1Z3_9BACT</name>
<evidence type="ECO:0000313" key="2">
    <source>
        <dbReference type="Proteomes" id="UP000216339"/>
    </source>
</evidence>
<accession>A0A271J1Z3</accession>
<comment type="caution">
    <text evidence="1">The sequence shown here is derived from an EMBL/GenBank/DDBJ whole genome shotgun (WGS) entry which is preliminary data.</text>
</comment>
<sequence length="214" mass="23184">MATTTTQDLQKEIKKTADTAVKTARTTVESVQRDLTEAAGDVQDAAHKVFLAGLGALAMAEDEGSKAFKKLVKKGEKVKLPGLGMDRVRAVRAQITGEAEKAADDVKGRVSDARYFAGEKADQAEAQLNDTVTTVMKRLGVPTRTEISELTASVERLTAQIERLKEERVASTTPTLEAVGGGWYEIRLGDVVVEKVQGKDEAEKSLLRVQEQRA</sequence>
<proteinExistence type="predicted"/>
<dbReference type="Pfam" id="PF05597">
    <property type="entry name" value="Phasin"/>
    <property type="match status" value="1"/>
</dbReference>
<reference evidence="1 2" key="1">
    <citation type="submission" date="2016-11" db="EMBL/GenBank/DDBJ databases">
        <title>Study of marine rhodopsin-containing bacteria.</title>
        <authorList>
            <person name="Yoshizawa S."/>
            <person name="Kumagai Y."/>
            <person name="Kogure K."/>
        </authorList>
    </citation>
    <scope>NUCLEOTIDE SEQUENCE [LARGE SCALE GENOMIC DNA]</scope>
    <source>
        <strain evidence="1 2">SAORIC-28</strain>
    </source>
</reference>
<organism evidence="1 2">
    <name type="scientific">Rubrivirga marina</name>
    <dbReference type="NCBI Taxonomy" id="1196024"/>
    <lineage>
        <taxon>Bacteria</taxon>
        <taxon>Pseudomonadati</taxon>
        <taxon>Rhodothermota</taxon>
        <taxon>Rhodothermia</taxon>
        <taxon>Rhodothermales</taxon>
        <taxon>Rubricoccaceae</taxon>
        <taxon>Rubrivirga</taxon>
    </lineage>
</organism>
<dbReference type="EMBL" id="MQWD01000001">
    <property type="protein sequence ID" value="PAP77278.1"/>
    <property type="molecule type" value="Genomic_DNA"/>
</dbReference>
<evidence type="ECO:0000313" key="1">
    <source>
        <dbReference type="EMBL" id="PAP77278.1"/>
    </source>
</evidence>